<accession>A0A8X6UES3</accession>
<protein>
    <submittedName>
        <fullName evidence="1">Uncharacterized protein</fullName>
    </submittedName>
</protein>
<dbReference type="AlphaFoldDB" id="A0A8X6UES3"/>
<evidence type="ECO:0000313" key="2">
    <source>
        <dbReference type="Proteomes" id="UP000887013"/>
    </source>
</evidence>
<dbReference type="EMBL" id="BMAW01081561">
    <property type="protein sequence ID" value="GFU25089.1"/>
    <property type="molecule type" value="Genomic_DNA"/>
</dbReference>
<gene>
    <name evidence="1" type="ORF">NPIL_393791</name>
</gene>
<reference evidence="1" key="1">
    <citation type="submission" date="2020-08" db="EMBL/GenBank/DDBJ databases">
        <title>Multicomponent nature underlies the extraordinary mechanical properties of spider dragline silk.</title>
        <authorList>
            <person name="Kono N."/>
            <person name="Nakamura H."/>
            <person name="Mori M."/>
            <person name="Yoshida Y."/>
            <person name="Ohtoshi R."/>
            <person name="Malay A.D."/>
            <person name="Moran D.A.P."/>
            <person name="Tomita M."/>
            <person name="Numata K."/>
            <person name="Arakawa K."/>
        </authorList>
    </citation>
    <scope>NUCLEOTIDE SEQUENCE</scope>
</reference>
<dbReference type="Proteomes" id="UP000887013">
    <property type="component" value="Unassembled WGS sequence"/>
</dbReference>
<comment type="caution">
    <text evidence="1">The sequence shown here is derived from an EMBL/GenBank/DDBJ whole genome shotgun (WGS) entry which is preliminary data.</text>
</comment>
<name>A0A8X6UES3_NEPPI</name>
<organism evidence="1 2">
    <name type="scientific">Nephila pilipes</name>
    <name type="common">Giant wood spider</name>
    <name type="synonym">Nephila maculata</name>
    <dbReference type="NCBI Taxonomy" id="299642"/>
    <lineage>
        <taxon>Eukaryota</taxon>
        <taxon>Metazoa</taxon>
        <taxon>Ecdysozoa</taxon>
        <taxon>Arthropoda</taxon>
        <taxon>Chelicerata</taxon>
        <taxon>Arachnida</taxon>
        <taxon>Araneae</taxon>
        <taxon>Araneomorphae</taxon>
        <taxon>Entelegynae</taxon>
        <taxon>Araneoidea</taxon>
        <taxon>Nephilidae</taxon>
        <taxon>Nephila</taxon>
    </lineage>
</organism>
<keyword evidence="2" id="KW-1185">Reference proteome</keyword>
<proteinExistence type="predicted"/>
<evidence type="ECO:0000313" key="1">
    <source>
        <dbReference type="EMBL" id="GFU25089.1"/>
    </source>
</evidence>
<sequence>METYIKLKTSRLNLAYILKVVFECECTVGGILSHPLKISPKRIKIRFNGLDVQEWLKGSSRLVLKLLRGSLPPHLLGKSNEAKDSGSRSGMIRGYQWKHGGYITLVSTLE</sequence>